<keyword evidence="3" id="KW-0285">Flavoprotein</keyword>
<evidence type="ECO:0000259" key="11">
    <source>
        <dbReference type="Pfam" id="PF01494"/>
    </source>
</evidence>
<evidence type="ECO:0000256" key="7">
    <source>
        <dbReference type="ARBA" id="ARBA00023002"/>
    </source>
</evidence>
<dbReference type="SUPFAM" id="SSF51905">
    <property type="entry name" value="FAD/NAD(P)-binding domain"/>
    <property type="match status" value="1"/>
</dbReference>
<evidence type="ECO:0000256" key="6">
    <source>
        <dbReference type="ARBA" id="ARBA00022989"/>
    </source>
</evidence>
<feature type="region of interest" description="Disordered" evidence="9">
    <location>
        <begin position="173"/>
        <end position="195"/>
    </location>
</feature>
<dbReference type="EMBL" id="CAJVOS010000023">
    <property type="protein sequence ID" value="CAG8100106.1"/>
    <property type="molecule type" value="Genomic_DNA"/>
</dbReference>
<evidence type="ECO:0000256" key="2">
    <source>
        <dbReference type="ARBA" id="ARBA00007992"/>
    </source>
</evidence>
<reference evidence="12" key="1">
    <citation type="submission" date="2021-07" db="EMBL/GenBank/DDBJ databases">
        <authorList>
            <person name="Branca A.L. A."/>
        </authorList>
    </citation>
    <scope>NUCLEOTIDE SEQUENCE</scope>
</reference>
<name>A0A9W4HRU2_PENOL</name>
<evidence type="ECO:0000256" key="9">
    <source>
        <dbReference type="SAM" id="MobiDB-lite"/>
    </source>
</evidence>
<dbReference type="PRINTS" id="PR00420">
    <property type="entry name" value="RNGMNOXGNASE"/>
</dbReference>
<proteinExistence type="inferred from homology"/>
<dbReference type="Gene3D" id="3.50.50.60">
    <property type="entry name" value="FAD/NAD(P)-binding domain"/>
    <property type="match status" value="1"/>
</dbReference>
<sequence length="483" mass="53514">MAPFRVIIVGGSVSGLALANMLEQYDIDFIVLEKHESIAPQLGAGYAMLPHGARILDQLGCYDALEKLSAPVDTMVGYDENAERATRVSNIGTFLEESLGYKMGFLERQQVVRGLFDNLRNKSKIRNSCGVTRIHLTKEGVQVETNAGVFEGDIVVGADGVHSHVRREMEGLASADGDDSLHDGQKGQHHDPLRNQFSRDTFVDSATDFDCCYSAIFGTSVAPEGLIENQAFKGFKSNRSYLCGSVKNGQFHWIAMFKNDEKTEGAQIPRYTPDDRDRLASRYANDIIQPGVRLGDIYRDAIKVTLVPLEQGVLSRCFYKRIVLLGDSWHKINPITGQGGNTAIAGAAYLTDGLKDLLDRERKPTDASLEKLFGDYRQNRGPISKILSENAHFIQRMEALETPFLRFFQLHVMRYLPLKYVRNKLLTAVNTGSLLKRLPPPSRSGTVPVGVDAQKEPSVLFNYSIVTGIAASITVALLIYFFA</sequence>
<dbReference type="GO" id="GO:0016020">
    <property type="term" value="C:membrane"/>
    <property type="evidence" value="ECO:0007669"/>
    <property type="project" value="UniProtKB-SubCell"/>
</dbReference>
<comment type="caution">
    <text evidence="12">The sequence shown here is derived from an EMBL/GenBank/DDBJ whole genome shotgun (WGS) entry which is preliminary data.</text>
</comment>
<protein>
    <recommendedName>
        <fullName evidence="11">FAD-binding domain-containing protein</fullName>
    </recommendedName>
</protein>
<accession>A0A9W4HRU2</accession>
<dbReference type="Pfam" id="PF01494">
    <property type="entry name" value="FAD_binding_3"/>
    <property type="match status" value="2"/>
</dbReference>
<organism evidence="12 13">
    <name type="scientific">Penicillium olsonii</name>
    <dbReference type="NCBI Taxonomy" id="99116"/>
    <lineage>
        <taxon>Eukaryota</taxon>
        <taxon>Fungi</taxon>
        <taxon>Dikarya</taxon>
        <taxon>Ascomycota</taxon>
        <taxon>Pezizomycotina</taxon>
        <taxon>Eurotiomycetes</taxon>
        <taxon>Eurotiomycetidae</taxon>
        <taxon>Eurotiales</taxon>
        <taxon>Aspergillaceae</taxon>
        <taxon>Penicillium</taxon>
    </lineage>
</organism>
<feature type="domain" description="FAD-binding" evidence="11">
    <location>
        <begin position="5"/>
        <end position="169"/>
    </location>
</feature>
<comment type="similarity">
    <text evidence="2">Belongs to the paxM FAD-dependent monooxygenase family.</text>
</comment>
<evidence type="ECO:0000256" key="4">
    <source>
        <dbReference type="ARBA" id="ARBA00022692"/>
    </source>
</evidence>
<keyword evidence="6 10" id="KW-1133">Transmembrane helix</keyword>
<evidence type="ECO:0000256" key="3">
    <source>
        <dbReference type="ARBA" id="ARBA00022630"/>
    </source>
</evidence>
<dbReference type="PANTHER" id="PTHR47356:SF2">
    <property type="entry name" value="FAD-BINDING DOMAIN-CONTAINING PROTEIN-RELATED"/>
    <property type="match status" value="1"/>
</dbReference>
<dbReference type="GO" id="GO:0004497">
    <property type="term" value="F:monooxygenase activity"/>
    <property type="evidence" value="ECO:0007669"/>
    <property type="project" value="InterPro"/>
</dbReference>
<dbReference type="PANTHER" id="PTHR47356">
    <property type="entry name" value="FAD-DEPENDENT MONOOXYGENASE ASQG-RELATED"/>
    <property type="match status" value="1"/>
</dbReference>
<keyword evidence="8 10" id="KW-0472">Membrane</keyword>
<feature type="compositionally biased region" description="Basic and acidic residues" evidence="9">
    <location>
        <begin position="179"/>
        <end position="193"/>
    </location>
</feature>
<dbReference type="Proteomes" id="UP001153618">
    <property type="component" value="Unassembled WGS sequence"/>
</dbReference>
<evidence type="ECO:0000313" key="13">
    <source>
        <dbReference type="Proteomes" id="UP001153618"/>
    </source>
</evidence>
<evidence type="ECO:0000256" key="10">
    <source>
        <dbReference type="SAM" id="Phobius"/>
    </source>
</evidence>
<dbReference type="OrthoDB" id="2431938at2759"/>
<dbReference type="InterPro" id="IPR050562">
    <property type="entry name" value="FAD_mOase_fung"/>
</dbReference>
<dbReference type="InterPro" id="IPR036188">
    <property type="entry name" value="FAD/NAD-bd_sf"/>
</dbReference>
<evidence type="ECO:0000313" key="12">
    <source>
        <dbReference type="EMBL" id="CAG8100106.1"/>
    </source>
</evidence>
<comment type="subcellular location">
    <subcellularLocation>
        <location evidence="1">Membrane</location>
    </subcellularLocation>
</comment>
<keyword evidence="5" id="KW-0274">FAD</keyword>
<keyword evidence="4 10" id="KW-0812">Transmembrane</keyword>
<dbReference type="InterPro" id="IPR002938">
    <property type="entry name" value="FAD-bd"/>
</dbReference>
<evidence type="ECO:0000256" key="8">
    <source>
        <dbReference type="ARBA" id="ARBA00023136"/>
    </source>
</evidence>
<feature type="domain" description="FAD-binding" evidence="11">
    <location>
        <begin position="281"/>
        <end position="363"/>
    </location>
</feature>
<evidence type="ECO:0000256" key="1">
    <source>
        <dbReference type="ARBA" id="ARBA00004370"/>
    </source>
</evidence>
<feature type="transmembrane region" description="Helical" evidence="10">
    <location>
        <begin position="460"/>
        <end position="482"/>
    </location>
</feature>
<evidence type="ECO:0000256" key="5">
    <source>
        <dbReference type="ARBA" id="ARBA00022827"/>
    </source>
</evidence>
<keyword evidence="7" id="KW-0560">Oxidoreductase</keyword>
<keyword evidence="13" id="KW-1185">Reference proteome</keyword>
<dbReference type="GO" id="GO:0071949">
    <property type="term" value="F:FAD binding"/>
    <property type="evidence" value="ECO:0007669"/>
    <property type="project" value="InterPro"/>
</dbReference>
<gene>
    <name evidence="12" type="ORF">POLS_LOCUS4651</name>
</gene>
<dbReference type="AlphaFoldDB" id="A0A9W4HRU2"/>